<feature type="domain" description="Methyl-accepting transducer" evidence="7">
    <location>
        <begin position="248"/>
        <end position="438"/>
    </location>
</feature>
<keyword evidence="4" id="KW-0472">Membrane</keyword>
<keyword evidence="5 6" id="KW-0807">Transducer</keyword>
<dbReference type="PROSITE" id="PS50111">
    <property type="entry name" value="CHEMOTAXIS_TRANSDUC_2"/>
    <property type="match status" value="1"/>
</dbReference>
<keyword evidence="3" id="KW-1133">Transmembrane helix</keyword>
<dbReference type="SMART" id="SM00283">
    <property type="entry name" value="MA"/>
    <property type="match status" value="1"/>
</dbReference>
<sequence length="438" mass="49289">MLFTRKKLRNQIKIQSVELEAFQNIQADLKAEMIYFRIDLNGKFIEANQRFLESSGYSDNELSRMDIKTILMPSSLGKEHTQRMLQSIRSGTHWHGALNMQTRNNDEAWLRLIIQPVVDAQVGQVRLLCYGTEVTRTITRSREKEDMLAALHRSSAIIEFSLDGTVLDANENFLRTMGYDKKQILGQHHQIFCSEEEAVSDEYKAFWRKLGAGEFFAGRFQRFDRSGRSVWLEATYNPIHDEDGRLYKIAKLASVISEQVEREMAITETSDIAYEISTQTDSDASSGMEVISSILESMEGLTKKMDAANTGILNLSEQSSRVSELVDSIRGIADQTNLLALNAAIEAARAGEHGRGFAVVADEVRQLASRTSGATEQIIEMVGKNHELTQQAVRHIEESQAEARVALEYSRGAGNVMEKIQTGARQVVDAVRQFKARL</sequence>
<dbReference type="PROSITE" id="PS50112">
    <property type="entry name" value="PAS"/>
    <property type="match status" value="1"/>
</dbReference>
<dbReference type="InterPro" id="IPR001610">
    <property type="entry name" value="PAC"/>
</dbReference>
<evidence type="ECO:0000256" key="5">
    <source>
        <dbReference type="ARBA" id="ARBA00023224"/>
    </source>
</evidence>
<dbReference type="CDD" id="cd00130">
    <property type="entry name" value="PAS"/>
    <property type="match status" value="2"/>
</dbReference>
<proteinExistence type="predicted"/>
<dbReference type="Pfam" id="PF00015">
    <property type="entry name" value="MCPsignal"/>
    <property type="match status" value="1"/>
</dbReference>
<evidence type="ECO:0000256" key="6">
    <source>
        <dbReference type="PROSITE-ProRule" id="PRU00284"/>
    </source>
</evidence>
<dbReference type="AlphaFoldDB" id="A0A1N6X9N9"/>
<dbReference type="PANTHER" id="PTHR32089:SF119">
    <property type="entry name" value="METHYL-ACCEPTING CHEMOTAXIS PROTEIN CTPL"/>
    <property type="match status" value="1"/>
</dbReference>
<evidence type="ECO:0000256" key="3">
    <source>
        <dbReference type="ARBA" id="ARBA00022989"/>
    </source>
</evidence>
<dbReference type="PANTHER" id="PTHR32089">
    <property type="entry name" value="METHYL-ACCEPTING CHEMOTAXIS PROTEIN MCPB"/>
    <property type="match status" value="1"/>
</dbReference>
<dbReference type="STRING" id="49186.SAMN05421647_11332"/>
<dbReference type="PROSITE" id="PS50113">
    <property type="entry name" value="PAC"/>
    <property type="match status" value="1"/>
</dbReference>
<evidence type="ECO:0000256" key="2">
    <source>
        <dbReference type="ARBA" id="ARBA00022692"/>
    </source>
</evidence>
<organism evidence="10 11">
    <name type="scientific">Marinobacterium stanieri</name>
    <dbReference type="NCBI Taxonomy" id="49186"/>
    <lineage>
        <taxon>Bacteria</taxon>
        <taxon>Pseudomonadati</taxon>
        <taxon>Pseudomonadota</taxon>
        <taxon>Gammaproteobacteria</taxon>
        <taxon>Oceanospirillales</taxon>
        <taxon>Oceanospirillaceae</taxon>
        <taxon>Marinobacterium</taxon>
    </lineage>
</organism>
<keyword evidence="11" id="KW-1185">Reference proteome</keyword>
<name>A0A1N6X9N9_9GAMM</name>
<dbReference type="GO" id="GO:0007165">
    <property type="term" value="P:signal transduction"/>
    <property type="evidence" value="ECO:0007669"/>
    <property type="project" value="UniProtKB-KW"/>
</dbReference>
<dbReference type="InterPro" id="IPR035965">
    <property type="entry name" value="PAS-like_dom_sf"/>
</dbReference>
<dbReference type="NCBIfam" id="TIGR00229">
    <property type="entry name" value="sensory_box"/>
    <property type="match status" value="2"/>
</dbReference>
<dbReference type="SMART" id="SM00086">
    <property type="entry name" value="PAC"/>
    <property type="match status" value="2"/>
</dbReference>
<dbReference type="InterPro" id="IPR000700">
    <property type="entry name" value="PAS-assoc_C"/>
</dbReference>
<dbReference type="GO" id="GO:0006935">
    <property type="term" value="P:chemotaxis"/>
    <property type="evidence" value="ECO:0007669"/>
    <property type="project" value="UniProtKB-ARBA"/>
</dbReference>
<dbReference type="GO" id="GO:0016020">
    <property type="term" value="C:membrane"/>
    <property type="evidence" value="ECO:0007669"/>
    <property type="project" value="UniProtKB-SubCell"/>
</dbReference>
<dbReference type="InterPro" id="IPR000014">
    <property type="entry name" value="PAS"/>
</dbReference>
<evidence type="ECO:0000313" key="11">
    <source>
        <dbReference type="Proteomes" id="UP000186895"/>
    </source>
</evidence>
<gene>
    <name evidence="10" type="ORF">SAMN05421647_11332</name>
</gene>
<evidence type="ECO:0000259" key="9">
    <source>
        <dbReference type="PROSITE" id="PS50113"/>
    </source>
</evidence>
<dbReference type="SMART" id="SM00091">
    <property type="entry name" value="PAS"/>
    <property type="match status" value="2"/>
</dbReference>
<dbReference type="SUPFAM" id="SSF55785">
    <property type="entry name" value="PYP-like sensor domain (PAS domain)"/>
    <property type="match status" value="2"/>
</dbReference>
<dbReference type="Gene3D" id="3.30.450.20">
    <property type="entry name" value="PAS domain"/>
    <property type="match status" value="2"/>
</dbReference>
<evidence type="ECO:0000256" key="4">
    <source>
        <dbReference type="ARBA" id="ARBA00023136"/>
    </source>
</evidence>
<dbReference type="Proteomes" id="UP000186895">
    <property type="component" value="Unassembled WGS sequence"/>
</dbReference>
<feature type="domain" description="PAC" evidence="9">
    <location>
        <begin position="214"/>
        <end position="268"/>
    </location>
</feature>
<dbReference type="Pfam" id="PF13426">
    <property type="entry name" value="PAS_9"/>
    <property type="match status" value="1"/>
</dbReference>
<dbReference type="Pfam" id="PF08447">
    <property type="entry name" value="PAS_3"/>
    <property type="match status" value="1"/>
</dbReference>
<dbReference type="SUPFAM" id="SSF58104">
    <property type="entry name" value="Methyl-accepting chemotaxis protein (MCP) signaling domain"/>
    <property type="match status" value="1"/>
</dbReference>
<comment type="subcellular location">
    <subcellularLocation>
        <location evidence="1">Membrane</location>
        <topology evidence="1">Multi-pass membrane protein</topology>
    </subcellularLocation>
</comment>
<evidence type="ECO:0000259" key="7">
    <source>
        <dbReference type="PROSITE" id="PS50111"/>
    </source>
</evidence>
<reference evidence="10 11" key="1">
    <citation type="submission" date="2017-01" db="EMBL/GenBank/DDBJ databases">
        <authorList>
            <person name="Mah S.A."/>
            <person name="Swanson W.J."/>
            <person name="Moy G.W."/>
            <person name="Vacquier V.D."/>
        </authorList>
    </citation>
    <scope>NUCLEOTIDE SEQUENCE [LARGE SCALE GENOMIC DNA]</scope>
    <source>
        <strain evidence="10 11">DSM 7027</strain>
    </source>
</reference>
<accession>A0A1N6X9N9</accession>
<keyword evidence="2" id="KW-0812">Transmembrane</keyword>
<evidence type="ECO:0000256" key="1">
    <source>
        <dbReference type="ARBA" id="ARBA00004141"/>
    </source>
</evidence>
<evidence type="ECO:0000259" key="8">
    <source>
        <dbReference type="PROSITE" id="PS50112"/>
    </source>
</evidence>
<dbReference type="EMBL" id="FTMN01000013">
    <property type="protein sequence ID" value="SIQ98997.1"/>
    <property type="molecule type" value="Genomic_DNA"/>
</dbReference>
<dbReference type="InterPro" id="IPR013655">
    <property type="entry name" value="PAS_fold_3"/>
</dbReference>
<evidence type="ECO:0000313" key="10">
    <source>
        <dbReference type="EMBL" id="SIQ98997.1"/>
    </source>
</evidence>
<dbReference type="InterPro" id="IPR004089">
    <property type="entry name" value="MCPsignal_dom"/>
</dbReference>
<dbReference type="Gene3D" id="1.10.287.950">
    <property type="entry name" value="Methyl-accepting chemotaxis protein"/>
    <property type="match status" value="1"/>
</dbReference>
<protein>
    <submittedName>
        <fullName evidence="10">Methyl-accepting chemotaxis sensory transducer with Pas/Pac sensor</fullName>
    </submittedName>
</protein>
<feature type="domain" description="PAS" evidence="8">
    <location>
        <begin position="143"/>
        <end position="187"/>
    </location>
</feature>